<dbReference type="Proteomes" id="UP000244384">
    <property type="component" value="Chromosome"/>
</dbReference>
<dbReference type="EMBL" id="CP026952">
    <property type="protein sequence ID" value="AWB91108.1"/>
    <property type="molecule type" value="Genomic_DNA"/>
</dbReference>
<keyword evidence="2" id="KW-1185">Reference proteome</keyword>
<sequence>MSDLTYRQMRALEVGVTQMMQTITRLQDDGWVLLQDYVSMRGKKVRLVFGKAEGSVRDG</sequence>
<name>A0A2S0WIE8_9ACTN</name>
<accession>A0A5F2EPW1</accession>
<proteinExistence type="predicted"/>
<dbReference type="RefSeq" id="WP_108576754.1">
    <property type="nucleotide sequence ID" value="NZ_CP026952.1"/>
</dbReference>
<dbReference type="AlphaFoldDB" id="A0A2S0WIE8"/>
<gene>
    <name evidence="1" type="ORF">C3E78_02095</name>
</gene>
<dbReference type="KEGG" id="aez:C3E78_02095"/>
<accession>A0A2S0WIE8</accession>
<organism evidence="1 2">
    <name type="scientific">Aeromicrobium chenweiae</name>
    <dbReference type="NCBI Taxonomy" id="2079793"/>
    <lineage>
        <taxon>Bacteria</taxon>
        <taxon>Bacillati</taxon>
        <taxon>Actinomycetota</taxon>
        <taxon>Actinomycetes</taxon>
        <taxon>Propionibacteriales</taxon>
        <taxon>Nocardioidaceae</taxon>
        <taxon>Aeromicrobium</taxon>
    </lineage>
</organism>
<evidence type="ECO:0000313" key="1">
    <source>
        <dbReference type="EMBL" id="AWB91108.1"/>
    </source>
</evidence>
<evidence type="ECO:0000313" key="2">
    <source>
        <dbReference type="Proteomes" id="UP000244384"/>
    </source>
</evidence>
<reference evidence="2" key="1">
    <citation type="submission" date="2018-01" db="EMBL/GenBank/DDBJ databases">
        <authorList>
            <person name="Li J."/>
        </authorList>
    </citation>
    <scope>NUCLEOTIDE SEQUENCE [LARGE SCALE GENOMIC DNA]</scope>
    <source>
        <strain evidence="2">592</strain>
    </source>
</reference>
<protein>
    <submittedName>
        <fullName evidence="1">Uncharacterized protein</fullName>
    </submittedName>
</protein>